<accession>A0A0N1H4B9</accession>
<dbReference type="Gene3D" id="3.50.4.10">
    <property type="entry name" value="Hepatocyte Growth Factor"/>
    <property type="match status" value="1"/>
</dbReference>
<dbReference type="GeneID" id="28732001"/>
<organism evidence="4 5">
    <name type="scientific">Cyphellophora attinorum</name>
    <dbReference type="NCBI Taxonomy" id="1664694"/>
    <lineage>
        <taxon>Eukaryota</taxon>
        <taxon>Fungi</taxon>
        <taxon>Dikarya</taxon>
        <taxon>Ascomycota</taxon>
        <taxon>Pezizomycotina</taxon>
        <taxon>Eurotiomycetes</taxon>
        <taxon>Chaetothyriomycetidae</taxon>
        <taxon>Chaetothyriales</taxon>
        <taxon>Cyphellophoraceae</taxon>
        <taxon>Cyphellophora</taxon>
    </lineage>
</organism>
<name>A0A0N1H4B9_9EURO</name>
<feature type="region of interest" description="Disordered" evidence="1">
    <location>
        <begin position="46"/>
        <end position="89"/>
    </location>
</feature>
<dbReference type="RefSeq" id="XP_018000113.1">
    <property type="nucleotide sequence ID" value="XM_018140121.1"/>
</dbReference>
<feature type="compositionally biased region" description="Low complexity" evidence="1">
    <location>
        <begin position="171"/>
        <end position="220"/>
    </location>
</feature>
<proteinExistence type="predicted"/>
<evidence type="ECO:0000259" key="3">
    <source>
        <dbReference type="Pfam" id="PF00024"/>
    </source>
</evidence>
<feature type="signal peptide" evidence="2">
    <location>
        <begin position="1"/>
        <end position="41"/>
    </location>
</feature>
<feature type="chain" id="PRO_5005872972" description="Apple domain-containing protein" evidence="2">
    <location>
        <begin position="42"/>
        <end position="314"/>
    </location>
</feature>
<reference evidence="4 5" key="1">
    <citation type="submission" date="2015-06" db="EMBL/GenBank/DDBJ databases">
        <title>Draft genome of the ant-associated black yeast Phialophora attae CBS 131958.</title>
        <authorList>
            <person name="Moreno L.F."/>
            <person name="Stielow B.J."/>
            <person name="de Hoog S."/>
            <person name="Vicente V.A."/>
            <person name="Weiss V.A."/>
            <person name="de Vries M."/>
            <person name="Cruz L.M."/>
            <person name="Souza E.M."/>
        </authorList>
    </citation>
    <scope>NUCLEOTIDE SEQUENCE [LARGE SCALE GENOMIC DNA]</scope>
    <source>
        <strain evidence="4 5">CBS 131958</strain>
    </source>
</reference>
<sequence>MAPIILSLNLFDSTGFTSTMGSMIRSLLCILFVTIVPYVQCQDSDTTTSASIDDGLPATTADTSSVEPSYSETSIASPNPPTYIATPSGSCPEDVTIVETKTGMYGTVTINPNVTVTATEYVMGNSTYDPTEPTIPSESSNQYPSPSSTTSASTTTDTVAPSDEPTVTVDPTASSESTMETSSESGASSGPDPSDVTLTGPPSAEPTSTESSTTTTSAPTTCSKYLSSTTIFPSASATAFYNNGTRWDPYNMNADIFASNGGTWDECIQKCVDNPQCVYFMYNSNRERCRLQAEGEEQCLKEMSQFSCGRVLRD</sequence>
<keyword evidence="5" id="KW-1185">Reference proteome</keyword>
<evidence type="ECO:0000313" key="4">
    <source>
        <dbReference type="EMBL" id="KPI40150.1"/>
    </source>
</evidence>
<evidence type="ECO:0000313" key="5">
    <source>
        <dbReference type="Proteomes" id="UP000038010"/>
    </source>
</evidence>
<dbReference type="EMBL" id="LFJN01000013">
    <property type="protein sequence ID" value="KPI40150.1"/>
    <property type="molecule type" value="Genomic_DNA"/>
</dbReference>
<evidence type="ECO:0000256" key="2">
    <source>
        <dbReference type="SAM" id="SignalP"/>
    </source>
</evidence>
<feature type="region of interest" description="Disordered" evidence="1">
    <location>
        <begin position="125"/>
        <end position="220"/>
    </location>
</feature>
<dbReference type="SUPFAM" id="SSF57414">
    <property type="entry name" value="Hairpin loop containing domain-like"/>
    <property type="match status" value="1"/>
</dbReference>
<dbReference type="Pfam" id="PF00024">
    <property type="entry name" value="PAN_1"/>
    <property type="match status" value="1"/>
</dbReference>
<feature type="compositionally biased region" description="Polar residues" evidence="1">
    <location>
        <begin position="60"/>
        <end position="77"/>
    </location>
</feature>
<comment type="caution">
    <text evidence="4">The sequence shown here is derived from an EMBL/GenBank/DDBJ whole genome shotgun (WGS) entry which is preliminary data.</text>
</comment>
<feature type="domain" description="Apple" evidence="3">
    <location>
        <begin position="263"/>
        <end position="297"/>
    </location>
</feature>
<dbReference type="InterPro" id="IPR003609">
    <property type="entry name" value="Pan_app"/>
</dbReference>
<evidence type="ECO:0000256" key="1">
    <source>
        <dbReference type="SAM" id="MobiDB-lite"/>
    </source>
</evidence>
<keyword evidence="2" id="KW-0732">Signal</keyword>
<dbReference type="VEuPathDB" id="FungiDB:AB675_11290"/>
<feature type="compositionally biased region" description="Low complexity" evidence="1">
    <location>
        <begin position="136"/>
        <end position="163"/>
    </location>
</feature>
<gene>
    <name evidence="4" type="ORF">AB675_11290</name>
</gene>
<dbReference type="AlphaFoldDB" id="A0A0N1H4B9"/>
<dbReference type="Proteomes" id="UP000038010">
    <property type="component" value="Unassembled WGS sequence"/>
</dbReference>
<protein>
    <recommendedName>
        <fullName evidence="3">Apple domain-containing protein</fullName>
    </recommendedName>
</protein>